<evidence type="ECO:0000313" key="3">
    <source>
        <dbReference type="Proteomes" id="UP001600165"/>
    </source>
</evidence>
<feature type="chain" id="PRO_5045655607" evidence="1">
    <location>
        <begin position="25"/>
        <end position="236"/>
    </location>
</feature>
<accession>A0ABW6IB77</accession>
<dbReference type="NCBIfam" id="TIGR04155">
    <property type="entry name" value="cyano_PEP"/>
    <property type="match status" value="1"/>
</dbReference>
<sequence length="236" mass="25420">MKKHLLVALASLSTAFGTAIPTEAANVNLTSFNSESWSYTVDFDEPDLASATGLTYDNLTFEYTGIENVAQYLSVTSLVGDQALKIDTRAGYDNVLTTDNGANNASIRFDFLQDENGAKIAVGQRLKRLKLLEINNSESYIKIFLSELGLQENTENPIGEAIAGDSTARLIRLGAAADQDLDIGYEVTSFEVYLDNGGAIAEVEFVPEPLTLLGSGVALTLGILLRRKRNSEAAEA</sequence>
<keyword evidence="3" id="KW-1185">Reference proteome</keyword>
<dbReference type="Proteomes" id="UP001600165">
    <property type="component" value="Unassembled WGS sequence"/>
</dbReference>
<evidence type="ECO:0000256" key="1">
    <source>
        <dbReference type="SAM" id="SignalP"/>
    </source>
</evidence>
<dbReference type="InterPro" id="IPR026374">
    <property type="entry name" value="Cyano_PEP"/>
</dbReference>
<name>A0ABW6IB77_9CYAN</name>
<feature type="signal peptide" evidence="1">
    <location>
        <begin position="1"/>
        <end position="24"/>
    </location>
</feature>
<dbReference type="RefSeq" id="WP_377960690.1">
    <property type="nucleotide sequence ID" value="NZ_JBHZOL010000008.1"/>
</dbReference>
<dbReference type="EMBL" id="JBHZOL010000008">
    <property type="protein sequence ID" value="MFE4104935.1"/>
    <property type="molecule type" value="Genomic_DNA"/>
</dbReference>
<organism evidence="2 3">
    <name type="scientific">Almyronema epifaneia S1</name>
    <dbReference type="NCBI Taxonomy" id="2991925"/>
    <lineage>
        <taxon>Bacteria</taxon>
        <taxon>Bacillati</taxon>
        <taxon>Cyanobacteriota</taxon>
        <taxon>Cyanophyceae</taxon>
        <taxon>Nodosilineales</taxon>
        <taxon>Nodosilineaceae</taxon>
        <taxon>Almyronema</taxon>
        <taxon>Almyronema epifaneia</taxon>
    </lineage>
</organism>
<evidence type="ECO:0000313" key="2">
    <source>
        <dbReference type="EMBL" id="MFE4104935.1"/>
    </source>
</evidence>
<keyword evidence="1" id="KW-0732">Signal</keyword>
<protein>
    <submittedName>
        <fullName evidence="2">PEP-CTERM sorting domain-containing protein</fullName>
    </submittedName>
</protein>
<proteinExistence type="predicted"/>
<comment type="caution">
    <text evidence="2">The sequence shown here is derived from an EMBL/GenBank/DDBJ whole genome shotgun (WGS) entry which is preliminary data.</text>
</comment>
<reference evidence="2 3" key="1">
    <citation type="submission" date="2024-10" db="EMBL/GenBank/DDBJ databases">
        <authorList>
            <person name="Ratan Roy A."/>
            <person name="Morales Sandoval P.H."/>
            <person name="De Los Santos Villalobos S."/>
            <person name="Chakraborty S."/>
            <person name="Mukherjee J."/>
        </authorList>
    </citation>
    <scope>NUCLEOTIDE SEQUENCE [LARGE SCALE GENOMIC DNA]</scope>
    <source>
        <strain evidence="2 3">S1</strain>
    </source>
</reference>
<dbReference type="NCBIfam" id="TIGR02595">
    <property type="entry name" value="PEP_CTERM"/>
    <property type="match status" value="1"/>
</dbReference>
<dbReference type="InterPro" id="IPR013424">
    <property type="entry name" value="Ice-binding_C"/>
</dbReference>
<gene>
    <name evidence="2" type="ORF">ACFVKH_01510</name>
</gene>